<dbReference type="Proteomes" id="UP001597371">
    <property type="component" value="Unassembled WGS sequence"/>
</dbReference>
<comment type="caution">
    <text evidence="1">The sequence shown here is derived from an EMBL/GenBank/DDBJ whole genome shotgun (WGS) entry which is preliminary data.</text>
</comment>
<name>A0ABW5CKJ1_9HYPH</name>
<keyword evidence="1" id="KW-0808">Transferase</keyword>
<protein>
    <submittedName>
        <fullName evidence="1">Glycosyl transferase family 2</fullName>
    </submittedName>
</protein>
<dbReference type="RefSeq" id="WP_209736649.1">
    <property type="nucleotide sequence ID" value="NZ_CP072611.1"/>
</dbReference>
<accession>A0ABW5CKJ1</accession>
<proteinExistence type="predicted"/>
<dbReference type="EMBL" id="JBHUIJ010000006">
    <property type="protein sequence ID" value="MFD2237221.1"/>
    <property type="molecule type" value="Genomic_DNA"/>
</dbReference>
<reference evidence="2" key="1">
    <citation type="journal article" date="2019" name="Int. J. Syst. Evol. Microbiol.">
        <title>The Global Catalogue of Microorganisms (GCM) 10K type strain sequencing project: providing services to taxonomists for standard genome sequencing and annotation.</title>
        <authorList>
            <consortium name="The Broad Institute Genomics Platform"/>
            <consortium name="The Broad Institute Genome Sequencing Center for Infectious Disease"/>
            <person name="Wu L."/>
            <person name="Ma J."/>
        </authorList>
    </citation>
    <scope>NUCLEOTIDE SEQUENCE [LARGE SCALE GENOMIC DNA]</scope>
    <source>
        <strain evidence="2">ZS-35-S2</strain>
    </source>
</reference>
<dbReference type="GO" id="GO:0016740">
    <property type="term" value="F:transferase activity"/>
    <property type="evidence" value="ECO:0007669"/>
    <property type="project" value="UniProtKB-KW"/>
</dbReference>
<sequence>MAMLSAFIQSRDEPARLASTLASLVPGAVEGLLRDVTVVDEGMGEQARVVADHAGCSICRPPDLSAALLGAKGEWVLLLSAGARLGQGWTDAVALHIASGRGRPASFSRSRFLAFALPLRGPASLASGVLAPKRLLVEARGASPTLADLARSWAAVRIDVGLTQAAPERR</sequence>
<organism evidence="1 2">
    <name type="scientific">Aureimonas populi</name>
    <dbReference type="NCBI Taxonomy" id="1701758"/>
    <lineage>
        <taxon>Bacteria</taxon>
        <taxon>Pseudomonadati</taxon>
        <taxon>Pseudomonadota</taxon>
        <taxon>Alphaproteobacteria</taxon>
        <taxon>Hyphomicrobiales</taxon>
        <taxon>Aurantimonadaceae</taxon>
        <taxon>Aureimonas</taxon>
    </lineage>
</organism>
<evidence type="ECO:0000313" key="2">
    <source>
        <dbReference type="Proteomes" id="UP001597371"/>
    </source>
</evidence>
<gene>
    <name evidence="1" type="ORF">ACFSKQ_07045</name>
</gene>
<keyword evidence="2" id="KW-1185">Reference proteome</keyword>
<evidence type="ECO:0000313" key="1">
    <source>
        <dbReference type="EMBL" id="MFD2237221.1"/>
    </source>
</evidence>